<organism evidence="6 7">
    <name type="scientific">Bowmanella denitrificans</name>
    <dbReference type="NCBI Taxonomy" id="366582"/>
    <lineage>
        <taxon>Bacteria</taxon>
        <taxon>Pseudomonadati</taxon>
        <taxon>Pseudomonadota</taxon>
        <taxon>Gammaproteobacteria</taxon>
        <taxon>Alteromonadales</taxon>
        <taxon>Alteromonadaceae</taxon>
        <taxon>Bowmanella</taxon>
    </lineage>
</organism>
<keyword evidence="1" id="KW-0805">Transcription regulation</keyword>
<dbReference type="Proteomes" id="UP001501757">
    <property type="component" value="Unassembled WGS sequence"/>
</dbReference>
<gene>
    <name evidence="6" type="ORF">GCM10009092_08590</name>
</gene>
<dbReference type="PROSITE" id="PS50977">
    <property type="entry name" value="HTH_TETR_2"/>
    <property type="match status" value="1"/>
</dbReference>
<name>A0ABP3GIN5_9ALTE</name>
<evidence type="ECO:0000256" key="2">
    <source>
        <dbReference type="ARBA" id="ARBA00023125"/>
    </source>
</evidence>
<keyword evidence="2 4" id="KW-0238">DNA-binding</keyword>
<evidence type="ECO:0000313" key="7">
    <source>
        <dbReference type="Proteomes" id="UP001501757"/>
    </source>
</evidence>
<protein>
    <submittedName>
        <fullName evidence="6">TetR/AcrR family transcriptional regulator</fullName>
    </submittedName>
</protein>
<dbReference type="InterPro" id="IPR001647">
    <property type="entry name" value="HTH_TetR"/>
</dbReference>
<evidence type="ECO:0000313" key="6">
    <source>
        <dbReference type="EMBL" id="GAA0346411.1"/>
    </source>
</evidence>
<dbReference type="PANTHER" id="PTHR47506:SF3">
    <property type="entry name" value="HTH-TYPE TRANSCRIPTIONAL REGULATOR LMRA"/>
    <property type="match status" value="1"/>
</dbReference>
<accession>A0ABP3GIN5</accession>
<reference evidence="7" key="1">
    <citation type="journal article" date="2019" name="Int. J. Syst. Evol. Microbiol.">
        <title>The Global Catalogue of Microorganisms (GCM) 10K type strain sequencing project: providing services to taxonomists for standard genome sequencing and annotation.</title>
        <authorList>
            <consortium name="The Broad Institute Genomics Platform"/>
            <consortium name="The Broad Institute Genome Sequencing Center for Infectious Disease"/>
            <person name="Wu L."/>
            <person name="Ma J."/>
        </authorList>
    </citation>
    <scope>NUCLEOTIDE SEQUENCE [LARGE SCALE GENOMIC DNA]</scope>
    <source>
        <strain evidence="7">JCM 13378</strain>
    </source>
</reference>
<comment type="caution">
    <text evidence="6">The sequence shown here is derived from an EMBL/GenBank/DDBJ whole genome shotgun (WGS) entry which is preliminary data.</text>
</comment>
<feature type="DNA-binding region" description="H-T-H motif" evidence="4">
    <location>
        <begin position="29"/>
        <end position="48"/>
    </location>
</feature>
<evidence type="ECO:0000259" key="5">
    <source>
        <dbReference type="PROSITE" id="PS50977"/>
    </source>
</evidence>
<sequence length="195" mass="21598">MVKTANDTRQRLVAATADMIRRRGLNATSVRELAKFANTPLGSTYHYFPGGKTQMVQEAIEWTQQSISGFLQKVFAEDPVQGLDDFLARWRVRLLQDEFNAGCPLLAVVMEEPANDDAKAGIQAASEAFRHWQATLAAMLMRHGLVEQEARSLAILSISALEGSIILCRAEKSLAPLDTVALELRALFIQKFPKP</sequence>
<dbReference type="SUPFAM" id="SSF48498">
    <property type="entry name" value="Tetracyclin repressor-like, C-terminal domain"/>
    <property type="match status" value="1"/>
</dbReference>
<dbReference type="InterPro" id="IPR009057">
    <property type="entry name" value="Homeodomain-like_sf"/>
</dbReference>
<proteinExistence type="predicted"/>
<dbReference type="Pfam" id="PF00440">
    <property type="entry name" value="TetR_N"/>
    <property type="match status" value="1"/>
</dbReference>
<dbReference type="EMBL" id="BAAAEI010000006">
    <property type="protein sequence ID" value="GAA0346411.1"/>
    <property type="molecule type" value="Genomic_DNA"/>
</dbReference>
<dbReference type="InterPro" id="IPR036271">
    <property type="entry name" value="Tet_transcr_reg_TetR-rel_C_sf"/>
</dbReference>
<dbReference type="Gene3D" id="1.10.357.10">
    <property type="entry name" value="Tetracycline Repressor, domain 2"/>
    <property type="match status" value="1"/>
</dbReference>
<evidence type="ECO:0000256" key="1">
    <source>
        <dbReference type="ARBA" id="ARBA00023015"/>
    </source>
</evidence>
<keyword evidence="7" id="KW-1185">Reference proteome</keyword>
<dbReference type="PANTHER" id="PTHR47506">
    <property type="entry name" value="TRANSCRIPTIONAL REGULATORY PROTEIN"/>
    <property type="match status" value="1"/>
</dbReference>
<evidence type="ECO:0000256" key="3">
    <source>
        <dbReference type="ARBA" id="ARBA00023163"/>
    </source>
</evidence>
<feature type="domain" description="HTH tetR-type" evidence="5">
    <location>
        <begin position="6"/>
        <end position="66"/>
    </location>
</feature>
<dbReference type="InterPro" id="IPR054156">
    <property type="entry name" value="YxaF_TetR_C"/>
</dbReference>
<evidence type="ECO:0000256" key="4">
    <source>
        <dbReference type="PROSITE-ProRule" id="PRU00335"/>
    </source>
</evidence>
<dbReference type="Pfam" id="PF21993">
    <property type="entry name" value="TetR_C_13_2"/>
    <property type="match status" value="1"/>
</dbReference>
<dbReference type="SUPFAM" id="SSF46689">
    <property type="entry name" value="Homeodomain-like"/>
    <property type="match status" value="1"/>
</dbReference>
<dbReference type="RefSeq" id="WP_343842186.1">
    <property type="nucleotide sequence ID" value="NZ_BAAAEI010000006.1"/>
</dbReference>
<keyword evidence="3" id="KW-0804">Transcription</keyword>